<evidence type="ECO:0000313" key="1">
    <source>
        <dbReference type="EMBL" id="MFC3982589.1"/>
    </source>
</evidence>
<accession>A0ABV8F1P6</accession>
<keyword evidence="1" id="KW-0645">Protease</keyword>
<dbReference type="InterPro" id="IPR009003">
    <property type="entry name" value="Peptidase_S1_PA"/>
</dbReference>
<organism evidence="1 2">
    <name type="scientific">Streptosporangium jomthongense</name>
    <dbReference type="NCBI Taxonomy" id="1193683"/>
    <lineage>
        <taxon>Bacteria</taxon>
        <taxon>Bacillati</taxon>
        <taxon>Actinomycetota</taxon>
        <taxon>Actinomycetes</taxon>
        <taxon>Streptosporangiales</taxon>
        <taxon>Streptosporangiaceae</taxon>
        <taxon>Streptosporangium</taxon>
    </lineage>
</organism>
<name>A0ABV8F1P6_9ACTN</name>
<sequence>MRVEPGEETWWVRIRQAGGEVLGAGVLLDQKTVLTCAHVIPDRAEEVVAEFVGQPGARPGTAKVVSWVPADDDQRGDLALLGLASPAPLERRPVLRRPGLWGREVYTRGFPSLLDDGLWVRARLGGRAGPGGEWIQMDAEPYREIRRGFSGAPVVDGRTGDVLGVVVSEFPGLAGLAWMIPVETIVHHLPALAGMVADSPSFTDQIREFFGPGRSGGAMVVVTGDAPVSTSLAEPAQHEEDVSGMTVAEVSRQVHRALERHSERQMFVFDAVDAADDPETLAQEVIRPLTEAGHQVITGLRQESARLRRILDQPSVARRLEVLDVRVTEARAAARATRARHRGVARLVTPVPDWPDDGPALQLRVRSLRRNPTLPDLEECESETRELLRKSTETHRELDRINDEYKSLKSLLRAYHLGSGVERSERDRILAERYTRAHHLLFTLPCDLAAASEAVDHYIRALKENR</sequence>
<dbReference type="EMBL" id="JBHSBC010000020">
    <property type="protein sequence ID" value="MFC3982589.1"/>
    <property type="molecule type" value="Genomic_DNA"/>
</dbReference>
<dbReference type="GO" id="GO:0008233">
    <property type="term" value="F:peptidase activity"/>
    <property type="evidence" value="ECO:0007669"/>
    <property type="project" value="UniProtKB-KW"/>
</dbReference>
<comment type="caution">
    <text evidence="1">The sequence shown here is derived from an EMBL/GenBank/DDBJ whole genome shotgun (WGS) entry which is preliminary data.</text>
</comment>
<dbReference type="Pfam" id="PF13365">
    <property type="entry name" value="Trypsin_2"/>
    <property type="match status" value="1"/>
</dbReference>
<dbReference type="RefSeq" id="WP_352013605.1">
    <property type="nucleotide sequence ID" value="NZ_JBHSBC010000020.1"/>
</dbReference>
<keyword evidence="1" id="KW-0378">Hydrolase</keyword>
<reference evidence="2" key="1">
    <citation type="journal article" date="2019" name="Int. J. Syst. Evol. Microbiol.">
        <title>The Global Catalogue of Microorganisms (GCM) 10K type strain sequencing project: providing services to taxonomists for standard genome sequencing and annotation.</title>
        <authorList>
            <consortium name="The Broad Institute Genomics Platform"/>
            <consortium name="The Broad Institute Genome Sequencing Center for Infectious Disease"/>
            <person name="Wu L."/>
            <person name="Ma J."/>
        </authorList>
    </citation>
    <scope>NUCLEOTIDE SEQUENCE [LARGE SCALE GENOMIC DNA]</scope>
    <source>
        <strain evidence="2">TBRC 7912</strain>
    </source>
</reference>
<dbReference type="PANTHER" id="PTHR43019:SF23">
    <property type="entry name" value="PROTEASE DO-LIKE 5, CHLOROPLASTIC"/>
    <property type="match status" value="1"/>
</dbReference>
<dbReference type="PANTHER" id="PTHR43019">
    <property type="entry name" value="SERINE ENDOPROTEASE DEGS"/>
    <property type="match status" value="1"/>
</dbReference>
<dbReference type="Gene3D" id="2.40.10.10">
    <property type="entry name" value="Trypsin-like serine proteases"/>
    <property type="match status" value="2"/>
</dbReference>
<proteinExistence type="predicted"/>
<dbReference type="InterPro" id="IPR043504">
    <property type="entry name" value="Peptidase_S1_PA_chymotrypsin"/>
</dbReference>
<evidence type="ECO:0000313" key="2">
    <source>
        <dbReference type="Proteomes" id="UP001595698"/>
    </source>
</evidence>
<dbReference type="Proteomes" id="UP001595698">
    <property type="component" value="Unassembled WGS sequence"/>
</dbReference>
<protein>
    <submittedName>
        <fullName evidence="1">Serine protease</fullName>
    </submittedName>
</protein>
<dbReference type="SUPFAM" id="SSF50494">
    <property type="entry name" value="Trypsin-like serine proteases"/>
    <property type="match status" value="1"/>
</dbReference>
<dbReference type="GO" id="GO:0006508">
    <property type="term" value="P:proteolysis"/>
    <property type="evidence" value="ECO:0007669"/>
    <property type="project" value="UniProtKB-KW"/>
</dbReference>
<keyword evidence="2" id="KW-1185">Reference proteome</keyword>
<gene>
    <name evidence="1" type="ORF">ACFOYY_20775</name>
</gene>